<sequence>MSRVRTAAVTELTRWGGSHHCEREEGGAAAAVVTNISSPEARRSAQEILATPRERFKRALRTGLPLYIRRMAARARAAGSQPFLQEETHT</sequence>
<dbReference type="EMBL" id="SRLO01000097">
    <property type="protein sequence ID" value="TNN76041.1"/>
    <property type="molecule type" value="Genomic_DNA"/>
</dbReference>
<organism evidence="1 2">
    <name type="scientific">Liparis tanakae</name>
    <name type="common">Tanaka's snailfish</name>
    <dbReference type="NCBI Taxonomy" id="230148"/>
    <lineage>
        <taxon>Eukaryota</taxon>
        <taxon>Metazoa</taxon>
        <taxon>Chordata</taxon>
        <taxon>Craniata</taxon>
        <taxon>Vertebrata</taxon>
        <taxon>Euteleostomi</taxon>
        <taxon>Actinopterygii</taxon>
        <taxon>Neopterygii</taxon>
        <taxon>Teleostei</taxon>
        <taxon>Neoteleostei</taxon>
        <taxon>Acanthomorphata</taxon>
        <taxon>Eupercaria</taxon>
        <taxon>Perciformes</taxon>
        <taxon>Cottioidei</taxon>
        <taxon>Cottales</taxon>
        <taxon>Liparidae</taxon>
        <taxon>Liparis</taxon>
    </lineage>
</organism>
<dbReference type="Proteomes" id="UP000314294">
    <property type="component" value="Unassembled WGS sequence"/>
</dbReference>
<gene>
    <name evidence="1" type="ORF">EYF80_013804</name>
</gene>
<protein>
    <submittedName>
        <fullName evidence="1">Uncharacterized protein</fullName>
    </submittedName>
</protein>
<proteinExistence type="predicted"/>
<accession>A0A4Z2IE58</accession>
<evidence type="ECO:0000313" key="1">
    <source>
        <dbReference type="EMBL" id="TNN76041.1"/>
    </source>
</evidence>
<comment type="caution">
    <text evidence="1">The sequence shown here is derived from an EMBL/GenBank/DDBJ whole genome shotgun (WGS) entry which is preliminary data.</text>
</comment>
<reference evidence="1 2" key="1">
    <citation type="submission" date="2019-03" db="EMBL/GenBank/DDBJ databases">
        <title>First draft genome of Liparis tanakae, snailfish: a comprehensive survey of snailfish specific genes.</title>
        <authorList>
            <person name="Kim W."/>
            <person name="Song I."/>
            <person name="Jeong J.-H."/>
            <person name="Kim D."/>
            <person name="Kim S."/>
            <person name="Ryu S."/>
            <person name="Song J.Y."/>
            <person name="Lee S.K."/>
        </authorList>
    </citation>
    <scope>NUCLEOTIDE SEQUENCE [LARGE SCALE GENOMIC DNA]</scope>
    <source>
        <tissue evidence="1">Muscle</tissue>
    </source>
</reference>
<keyword evidence="2" id="KW-1185">Reference proteome</keyword>
<name>A0A4Z2IE58_9TELE</name>
<dbReference type="AlphaFoldDB" id="A0A4Z2IE58"/>
<evidence type="ECO:0000313" key="2">
    <source>
        <dbReference type="Proteomes" id="UP000314294"/>
    </source>
</evidence>